<sequence length="478" mass="52686">MLQNLVSFGPYGQWVASIMAATCSLISGQLFSWPSAALPKIYSHSAGFDLSESEAAWMITITFAGNIVSSLPSGLLMDKIGRRNTLILSLLVAMVAWLMLAFIPDVTALMIARFLCGIFGGVVYTVVPAFIGEIVDPKIRGSIVALFGAMMYLGALFESIASYSSYQGVCLISLIPCVVLFFGFLFLPESPYYYLKKSRREDAKKSIIWLKGVCNESDLDQVQAKVEEQLQMKSRFSDLVREKGARRAFIIVEVLQASQRLSGVTFLFAYTTVVVPDSSWVSAQNSFLVLAIVWFVSSMASSSIMDRFNRRTLMAWSCLGSGLAMCAVSVWYYLRDLSTVDTTTTTWFPLFCLIISGVFYSMGIVSIPTLVQGELFAVNVKSKGSAIACITANIFSAIGTRFFYDINNNIGVYFNFTVMGVVPLLDIIFIYLYMIETKGKSLETIQDELHGKNTVEPAYKRSIPNLAGGSPEKSVTHP</sequence>
<evidence type="ECO:0000256" key="2">
    <source>
        <dbReference type="ARBA" id="ARBA00022692"/>
    </source>
</evidence>
<feature type="transmembrane region" description="Helical" evidence="5">
    <location>
        <begin position="12"/>
        <end position="35"/>
    </location>
</feature>
<dbReference type="PROSITE" id="PS00217">
    <property type="entry name" value="SUGAR_TRANSPORT_2"/>
    <property type="match status" value="1"/>
</dbReference>
<evidence type="ECO:0000259" key="6">
    <source>
        <dbReference type="PROSITE" id="PS50850"/>
    </source>
</evidence>
<keyword evidence="8" id="KW-1185">Reference proteome</keyword>
<feature type="transmembrane region" description="Helical" evidence="5">
    <location>
        <begin position="313"/>
        <end position="334"/>
    </location>
</feature>
<reference evidence="7 8" key="1">
    <citation type="submission" date="2023-09" db="EMBL/GenBank/DDBJ databases">
        <title>Nesidiocoris tenuis whole genome shotgun sequence.</title>
        <authorList>
            <person name="Shibata T."/>
            <person name="Shimoda M."/>
            <person name="Kobayashi T."/>
            <person name="Uehara T."/>
        </authorList>
    </citation>
    <scope>NUCLEOTIDE SEQUENCE [LARGE SCALE GENOMIC DNA]</scope>
    <source>
        <strain evidence="7 8">Japan</strain>
    </source>
</reference>
<feature type="transmembrane region" description="Helical" evidence="5">
    <location>
        <begin position="166"/>
        <end position="187"/>
    </location>
</feature>
<dbReference type="PANTHER" id="PTHR48021">
    <property type="match status" value="1"/>
</dbReference>
<dbReference type="InterPro" id="IPR005828">
    <property type="entry name" value="MFS_sugar_transport-like"/>
</dbReference>
<keyword evidence="2 5" id="KW-0812">Transmembrane</keyword>
<evidence type="ECO:0000256" key="5">
    <source>
        <dbReference type="SAM" id="Phobius"/>
    </source>
</evidence>
<dbReference type="InterPro" id="IPR050549">
    <property type="entry name" value="MFS_Trehalose_Transporter"/>
</dbReference>
<dbReference type="InterPro" id="IPR036259">
    <property type="entry name" value="MFS_trans_sf"/>
</dbReference>
<feature type="transmembrane region" description="Helical" evidence="5">
    <location>
        <begin position="143"/>
        <end position="160"/>
    </location>
</feature>
<dbReference type="Proteomes" id="UP001307889">
    <property type="component" value="Chromosome 16"/>
</dbReference>
<name>A0ABN7BG91_9HEMI</name>
<feature type="transmembrane region" description="Helical" evidence="5">
    <location>
        <begin position="84"/>
        <end position="104"/>
    </location>
</feature>
<dbReference type="InterPro" id="IPR005829">
    <property type="entry name" value="Sugar_transporter_CS"/>
</dbReference>
<protein>
    <submittedName>
        <fullName evidence="7">Facilitated trehalose transporter Tret1-like</fullName>
    </submittedName>
</protein>
<proteinExistence type="predicted"/>
<gene>
    <name evidence="7" type="ORF">NTJ_16189</name>
</gene>
<dbReference type="EMBL" id="AP028924">
    <property type="protein sequence ID" value="BET03371.1"/>
    <property type="molecule type" value="Genomic_DNA"/>
</dbReference>
<evidence type="ECO:0000313" key="7">
    <source>
        <dbReference type="EMBL" id="BET03371.1"/>
    </source>
</evidence>
<feature type="domain" description="Major facilitator superfamily (MFS) profile" evidence="6">
    <location>
        <begin position="1"/>
        <end position="438"/>
    </location>
</feature>
<evidence type="ECO:0000256" key="1">
    <source>
        <dbReference type="ARBA" id="ARBA00004141"/>
    </source>
</evidence>
<dbReference type="Gene3D" id="1.20.1250.20">
    <property type="entry name" value="MFS general substrate transporter like domains"/>
    <property type="match status" value="1"/>
</dbReference>
<dbReference type="PANTHER" id="PTHR48021:SF46">
    <property type="entry name" value="MAJOR FACILITATOR SUPERFAMILY (MFS) PROFILE DOMAIN-CONTAINING PROTEIN"/>
    <property type="match status" value="1"/>
</dbReference>
<dbReference type="PROSITE" id="PS50850">
    <property type="entry name" value="MFS"/>
    <property type="match status" value="1"/>
</dbReference>
<organism evidence="7 8">
    <name type="scientific">Nesidiocoris tenuis</name>
    <dbReference type="NCBI Taxonomy" id="355587"/>
    <lineage>
        <taxon>Eukaryota</taxon>
        <taxon>Metazoa</taxon>
        <taxon>Ecdysozoa</taxon>
        <taxon>Arthropoda</taxon>
        <taxon>Hexapoda</taxon>
        <taxon>Insecta</taxon>
        <taxon>Pterygota</taxon>
        <taxon>Neoptera</taxon>
        <taxon>Paraneoptera</taxon>
        <taxon>Hemiptera</taxon>
        <taxon>Heteroptera</taxon>
        <taxon>Panheteroptera</taxon>
        <taxon>Cimicomorpha</taxon>
        <taxon>Miridae</taxon>
        <taxon>Dicyphina</taxon>
        <taxon>Nesidiocoris</taxon>
    </lineage>
</organism>
<dbReference type="PROSITE" id="PS00216">
    <property type="entry name" value="SUGAR_TRANSPORT_1"/>
    <property type="match status" value="1"/>
</dbReference>
<feature type="transmembrane region" description="Helical" evidence="5">
    <location>
        <begin position="346"/>
        <end position="371"/>
    </location>
</feature>
<feature type="transmembrane region" description="Helical" evidence="5">
    <location>
        <begin position="110"/>
        <end position="131"/>
    </location>
</feature>
<keyword evidence="4 5" id="KW-0472">Membrane</keyword>
<dbReference type="InterPro" id="IPR020846">
    <property type="entry name" value="MFS_dom"/>
</dbReference>
<feature type="transmembrane region" description="Helical" evidence="5">
    <location>
        <begin position="383"/>
        <end position="404"/>
    </location>
</feature>
<feature type="transmembrane region" description="Helical" evidence="5">
    <location>
        <begin position="55"/>
        <end position="77"/>
    </location>
</feature>
<evidence type="ECO:0000256" key="3">
    <source>
        <dbReference type="ARBA" id="ARBA00022989"/>
    </source>
</evidence>
<evidence type="ECO:0000256" key="4">
    <source>
        <dbReference type="ARBA" id="ARBA00023136"/>
    </source>
</evidence>
<feature type="transmembrane region" description="Helical" evidence="5">
    <location>
        <begin position="410"/>
        <end position="433"/>
    </location>
</feature>
<comment type="subcellular location">
    <subcellularLocation>
        <location evidence="1">Membrane</location>
        <topology evidence="1">Multi-pass membrane protein</topology>
    </subcellularLocation>
</comment>
<keyword evidence="3 5" id="KW-1133">Transmembrane helix</keyword>
<dbReference type="Pfam" id="PF00083">
    <property type="entry name" value="Sugar_tr"/>
    <property type="match status" value="1"/>
</dbReference>
<dbReference type="SUPFAM" id="SSF103473">
    <property type="entry name" value="MFS general substrate transporter"/>
    <property type="match status" value="1"/>
</dbReference>
<accession>A0ABN7BG91</accession>
<evidence type="ECO:0000313" key="8">
    <source>
        <dbReference type="Proteomes" id="UP001307889"/>
    </source>
</evidence>
<feature type="transmembrane region" description="Helical" evidence="5">
    <location>
        <begin position="282"/>
        <end position="301"/>
    </location>
</feature>